<reference evidence="1" key="2">
    <citation type="journal article" date="2007" name="Science">
        <title>Draft genome sequence of the sexually transmitted pathogen Trichomonas vaginalis.</title>
        <authorList>
            <person name="Carlton J.M."/>
            <person name="Hirt R.P."/>
            <person name="Silva J.C."/>
            <person name="Delcher A.L."/>
            <person name="Schatz M."/>
            <person name="Zhao Q."/>
            <person name="Wortman J.R."/>
            <person name="Bidwell S.L."/>
            <person name="Alsmark U.C.M."/>
            <person name="Besteiro S."/>
            <person name="Sicheritz-Ponten T."/>
            <person name="Noel C.J."/>
            <person name="Dacks J.B."/>
            <person name="Foster P.G."/>
            <person name="Simillion C."/>
            <person name="Van de Peer Y."/>
            <person name="Miranda-Saavedra D."/>
            <person name="Barton G.J."/>
            <person name="Westrop G.D."/>
            <person name="Mueller S."/>
            <person name="Dessi D."/>
            <person name="Fiori P.L."/>
            <person name="Ren Q."/>
            <person name="Paulsen I."/>
            <person name="Zhang H."/>
            <person name="Bastida-Corcuera F.D."/>
            <person name="Simoes-Barbosa A."/>
            <person name="Brown M.T."/>
            <person name="Hayes R.D."/>
            <person name="Mukherjee M."/>
            <person name="Okumura C.Y."/>
            <person name="Schneider R."/>
            <person name="Smith A.J."/>
            <person name="Vanacova S."/>
            <person name="Villalvazo M."/>
            <person name="Haas B.J."/>
            <person name="Pertea M."/>
            <person name="Feldblyum T.V."/>
            <person name="Utterback T.R."/>
            <person name="Shu C.L."/>
            <person name="Osoegawa K."/>
            <person name="de Jong P.J."/>
            <person name="Hrdy I."/>
            <person name="Horvathova L."/>
            <person name="Zubacova Z."/>
            <person name="Dolezal P."/>
            <person name="Malik S.B."/>
            <person name="Logsdon J.M. Jr."/>
            <person name="Henze K."/>
            <person name="Gupta A."/>
            <person name="Wang C.C."/>
            <person name="Dunne R.L."/>
            <person name="Upcroft J.A."/>
            <person name="Upcroft P."/>
            <person name="White O."/>
            <person name="Salzberg S.L."/>
            <person name="Tang P."/>
            <person name="Chiu C.-H."/>
            <person name="Lee Y.-S."/>
            <person name="Embley T.M."/>
            <person name="Coombs G.H."/>
            <person name="Mottram J.C."/>
            <person name="Tachezy J."/>
            <person name="Fraser-Liggett C.M."/>
            <person name="Johnson P.J."/>
        </authorList>
    </citation>
    <scope>NUCLEOTIDE SEQUENCE [LARGE SCALE GENOMIC DNA]</scope>
    <source>
        <strain evidence="1">G3</strain>
    </source>
</reference>
<dbReference type="InterPro" id="IPR053139">
    <property type="entry name" value="Surface_bspA-like"/>
</dbReference>
<proteinExistence type="predicted"/>
<dbReference type="InterPro" id="IPR032675">
    <property type="entry name" value="LRR_dom_sf"/>
</dbReference>
<dbReference type="InParanoid" id="A2EVG5"/>
<dbReference type="STRING" id="5722.A2EVG5"/>
<dbReference type="Pfam" id="PF13306">
    <property type="entry name" value="LRR_5"/>
    <property type="match status" value="2"/>
</dbReference>
<dbReference type="RefSeq" id="XP_001315574.1">
    <property type="nucleotide sequence ID" value="XM_001315539.1"/>
</dbReference>
<dbReference type="SUPFAM" id="SSF52058">
    <property type="entry name" value="L domain-like"/>
    <property type="match status" value="2"/>
</dbReference>
<dbReference type="AlphaFoldDB" id="A2EVG5"/>
<keyword evidence="2" id="KW-1185">Reference proteome</keyword>
<protein>
    <submittedName>
        <fullName evidence="1">Leucine Rich Repeat family protein</fullName>
    </submittedName>
</protein>
<dbReference type="Proteomes" id="UP000001542">
    <property type="component" value="Unassembled WGS sequence"/>
</dbReference>
<dbReference type="VEuPathDB" id="TrichDB:TVAGG3_0526680"/>
<dbReference type="PANTHER" id="PTHR45661:SF3">
    <property type="entry name" value="IG-LIKE DOMAIN-CONTAINING PROTEIN"/>
    <property type="match status" value="1"/>
</dbReference>
<dbReference type="PANTHER" id="PTHR45661">
    <property type="entry name" value="SURFACE ANTIGEN"/>
    <property type="match status" value="1"/>
</dbReference>
<evidence type="ECO:0000313" key="2">
    <source>
        <dbReference type="Proteomes" id="UP000001542"/>
    </source>
</evidence>
<gene>
    <name evidence="1" type="ORF">TVAG_398760</name>
</gene>
<sequence>MIFFILYQSTSFEPFDYRDENQEVLIGCSSELSGEVVIPRTVKEIYSEGEYNYAFKNCRETITSIKFEEDNKIISINNYSFYETKIESADLSNCNHLTLLNGTVFRDCRRLKSVLLPPNISSIGSFCFYFNALTSVDLPDSVETIYEYAFRYSGLTTINISKNSNLKKIYYGCFDNAKFTTFFIPKSLDEISSDAFSYCFCLENISVDPENKCYKSDSKNVFTGTDNSTLFRVASSYSGEYIVPSYVTKISNWCFFKANISSIQLHNNITCIGDNAFNYCSLLSYIELPMNITCIGALTFYFCTSLSSIAIPDNVIYIDVLAFSYCSLKNITIPEKVTHIFGGAFCDCRSLSNIIIPKNVIYIGDGVFSRCTSLTNITFLNNINTITFKRNAFEHIQNPMNIYIPGKFIISILINLEEDDEEDFNEEDYFSVFPNGSNLYITSQTVLSNSSRALFGEKRFHVHFDNTIKLSDQTTIDVLQYISIENISIALLAPKTLHNNIWYPSKLFHLMNLFISISKRAVS</sequence>
<dbReference type="Gene3D" id="3.40.50.12480">
    <property type="match status" value="1"/>
</dbReference>
<name>A2EVG5_TRIV3</name>
<dbReference type="InterPro" id="IPR026906">
    <property type="entry name" value="LRR_5"/>
</dbReference>
<reference evidence="1" key="1">
    <citation type="submission" date="2006-10" db="EMBL/GenBank/DDBJ databases">
        <authorList>
            <person name="Amadeo P."/>
            <person name="Zhao Q."/>
            <person name="Wortman J."/>
            <person name="Fraser-Liggett C."/>
            <person name="Carlton J."/>
        </authorList>
    </citation>
    <scope>NUCLEOTIDE SEQUENCE</scope>
    <source>
        <strain evidence="1">G3</strain>
    </source>
</reference>
<dbReference type="KEGG" id="tva:4761196"/>
<dbReference type="Gene3D" id="3.80.10.10">
    <property type="entry name" value="Ribonuclease Inhibitor"/>
    <property type="match status" value="2"/>
</dbReference>
<dbReference type="SMR" id="A2EVG5"/>
<organism evidence="1 2">
    <name type="scientific">Trichomonas vaginalis (strain ATCC PRA-98 / G3)</name>
    <dbReference type="NCBI Taxonomy" id="412133"/>
    <lineage>
        <taxon>Eukaryota</taxon>
        <taxon>Metamonada</taxon>
        <taxon>Parabasalia</taxon>
        <taxon>Trichomonadida</taxon>
        <taxon>Trichomonadidae</taxon>
        <taxon>Trichomonas</taxon>
    </lineage>
</organism>
<dbReference type="EMBL" id="DS113507">
    <property type="protein sequence ID" value="EAY03351.1"/>
    <property type="molecule type" value="Genomic_DNA"/>
</dbReference>
<accession>A2EVG5</accession>
<dbReference type="VEuPathDB" id="TrichDB:TVAG_398760"/>
<evidence type="ECO:0000313" key="1">
    <source>
        <dbReference type="EMBL" id="EAY03351.1"/>
    </source>
</evidence>